<dbReference type="Gene3D" id="3.10.129.10">
    <property type="entry name" value="Hotdog Thioesterase"/>
    <property type="match status" value="1"/>
</dbReference>
<dbReference type="PIRSF" id="PIRSF014972">
    <property type="entry name" value="FlK"/>
    <property type="match status" value="1"/>
</dbReference>
<evidence type="ECO:0000313" key="5">
    <source>
        <dbReference type="Proteomes" id="UP000000483"/>
    </source>
</evidence>
<dbReference type="RefSeq" id="WP_013705926.1">
    <property type="nucleotide sequence ID" value="NC_015388.1"/>
</dbReference>
<feature type="active site" evidence="1">
    <location>
        <position position="70"/>
    </location>
</feature>
<name>F2NH42_DESAR</name>
<dbReference type="Proteomes" id="UP000000483">
    <property type="component" value="Chromosome"/>
</dbReference>
<dbReference type="CDD" id="cd03440">
    <property type="entry name" value="hot_dog"/>
    <property type="match status" value="1"/>
</dbReference>
<evidence type="ECO:0000256" key="2">
    <source>
        <dbReference type="PIRSR" id="PIRSR014972-2"/>
    </source>
</evidence>
<dbReference type="OrthoDB" id="6902891at2"/>
<dbReference type="InterPro" id="IPR025540">
    <property type="entry name" value="FlK"/>
</dbReference>
<dbReference type="SUPFAM" id="SSF54637">
    <property type="entry name" value="Thioesterase/thiol ester dehydrase-isomerase"/>
    <property type="match status" value="1"/>
</dbReference>
<gene>
    <name evidence="4" type="ordered locus">Desac_0943</name>
</gene>
<dbReference type="KEGG" id="dao:Desac_0943"/>
<feature type="active site" evidence="1">
    <location>
        <position position="44"/>
    </location>
</feature>
<feature type="active site" evidence="1">
    <location>
        <position position="36"/>
    </location>
</feature>
<sequence length="132" mass="14645">MESPFKVGMINELRQKTGPEHSARRFFPDLPDAFATPFLVGLMEGVSADLMAKHLQSGEQSVGIGMNLKHTAPTPLGMEVRVVTELIGIEGKKLTFKLEAFDEKEKIGEATHERFIINADKFMKKLVSKATD</sequence>
<dbReference type="Pfam" id="PF22636">
    <property type="entry name" value="FlK"/>
    <property type="match status" value="1"/>
</dbReference>
<dbReference type="HOGENOM" id="CLU_119426_0_1_7"/>
<evidence type="ECO:0000259" key="3">
    <source>
        <dbReference type="Pfam" id="PF22636"/>
    </source>
</evidence>
<reference evidence="4 5" key="1">
    <citation type="journal article" date="2011" name="Stand. Genomic Sci.">
        <title>Complete genome sequence of the acetate-degrading sulfate reducer Desulfobacca acetoxidans type strain (ASRB2).</title>
        <authorList>
            <person name="Goker M."/>
            <person name="Teshima H."/>
            <person name="Lapidus A."/>
            <person name="Nolan M."/>
            <person name="Lucas S."/>
            <person name="Hammon N."/>
            <person name="Deshpande S."/>
            <person name="Cheng J.F."/>
            <person name="Tapia R."/>
            <person name="Han C."/>
            <person name="Goodwin L."/>
            <person name="Pitluck S."/>
            <person name="Huntemann M."/>
            <person name="Liolios K."/>
            <person name="Ivanova N."/>
            <person name="Pagani I."/>
            <person name="Mavromatis K."/>
            <person name="Ovchinikova G."/>
            <person name="Pati A."/>
            <person name="Chen A."/>
            <person name="Palaniappan K."/>
            <person name="Land M."/>
            <person name="Hauser L."/>
            <person name="Brambilla E.M."/>
            <person name="Rohde M."/>
            <person name="Spring S."/>
            <person name="Detter J.C."/>
            <person name="Woyke T."/>
            <person name="Bristow J."/>
            <person name="Eisen J.A."/>
            <person name="Markowitz V."/>
            <person name="Hugenholtz P."/>
            <person name="Kyrpides N.C."/>
            <person name="Klenk H.P."/>
        </authorList>
    </citation>
    <scope>NUCLEOTIDE SEQUENCE [LARGE SCALE GENOMIC DNA]</scope>
    <source>
        <strain evidence="5">ATCC 700848 / DSM 11109 / ASRB2</strain>
    </source>
</reference>
<dbReference type="PANTHER" id="PTHR36934:SF1">
    <property type="entry name" value="THIOESTERASE DOMAIN-CONTAINING PROTEIN"/>
    <property type="match status" value="1"/>
</dbReference>
<dbReference type="EMBL" id="CP002629">
    <property type="protein sequence ID" value="AEB08813.1"/>
    <property type="molecule type" value="Genomic_DNA"/>
</dbReference>
<feature type="binding site" evidence="2">
    <location>
        <position position="63"/>
    </location>
    <ligand>
        <name>substrate</name>
    </ligand>
</feature>
<dbReference type="PANTHER" id="PTHR36934">
    <property type="entry name" value="BLR0278 PROTEIN"/>
    <property type="match status" value="1"/>
</dbReference>
<evidence type="ECO:0000313" key="4">
    <source>
        <dbReference type="EMBL" id="AEB08813.1"/>
    </source>
</evidence>
<reference evidence="5" key="2">
    <citation type="submission" date="2011-03" db="EMBL/GenBank/DDBJ databases">
        <title>The complete genome of Desulfobacca acetoxidans DSM 11109.</title>
        <authorList>
            <consortium name="US DOE Joint Genome Institute (JGI-PGF)"/>
            <person name="Lucas S."/>
            <person name="Copeland A."/>
            <person name="Lapidus A."/>
            <person name="Bruce D."/>
            <person name="Goodwin L."/>
            <person name="Pitluck S."/>
            <person name="Peters L."/>
            <person name="Kyrpides N."/>
            <person name="Mavromatis K."/>
            <person name="Ivanova N."/>
            <person name="Ovchinnikova G."/>
            <person name="Teshima H."/>
            <person name="Detter J.C."/>
            <person name="Han C."/>
            <person name="Land M."/>
            <person name="Hauser L."/>
            <person name="Markowitz V."/>
            <person name="Cheng J.-F."/>
            <person name="Hugenholtz P."/>
            <person name="Woyke T."/>
            <person name="Wu D."/>
            <person name="Spring S."/>
            <person name="Schueler E."/>
            <person name="Brambilla E."/>
            <person name="Klenk H.-P."/>
            <person name="Eisen J.A."/>
        </authorList>
    </citation>
    <scope>NUCLEOTIDE SEQUENCE [LARGE SCALE GENOMIC DNA]</scope>
    <source>
        <strain evidence="5">ATCC 700848 / DSM 11109 / ASRB2</strain>
    </source>
</reference>
<feature type="binding site" evidence="2">
    <location>
        <position position="63"/>
    </location>
    <ligand>
        <name>CoA</name>
        <dbReference type="ChEBI" id="CHEBI:57287"/>
    </ligand>
</feature>
<dbReference type="InterPro" id="IPR029069">
    <property type="entry name" value="HotDog_dom_sf"/>
</dbReference>
<organism evidence="4 5">
    <name type="scientific">Desulfobacca acetoxidans (strain ATCC 700848 / DSM 11109 / ASRB2)</name>
    <dbReference type="NCBI Taxonomy" id="880072"/>
    <lineage>
        <taxon>Bacteria</taxon>
        <taxon>Pseudomonadati</taxon>
        <taxon>Thermodesulfobacteriota</taxon>
        <taxon>Desulfobaccia</taxon>
        <taxon>Desulfobaccales</taxon>
        <taxon>Desulfobaccaceae</taxon>
        <taxon>Desulfobacca</taxon>
    </lineage>
</organism>
<feature type="domain" description="Fluoroacetyl-CoA-specific thioesterase-like" evidence="3">
    <location>
        <begin position="21"/>
        <end position="119"/>
    </location>
</feature>
<keyword evidence="5" id="KW-1185">Reference proteome</keyword>
<proteinExistence type="predicted"/>
<feature type="binding site" evidence="2">
    <location>
        <position position="114"/>
    </location>
    <ligand>
        <name>substrate</name>
    </ligand>
</feature>
<dbReference type="InterPro" id="IPR054485">
    <property type="entry name" value="FlK-like_dom"/>
</dbReference>
<dbReference type="eggNOG" id="COG5496">
    <property type="taxonomic scope" value="Bacteria"/>
</dbReference>
<dbReference type="AlphaFoldDB" id="F2NH42"/>
<evidence type="ECO:0000256" key="1">
    <source>
        <dbReference type="PIRSR" id="PIRSR014972-1"/>
    </source>
</evidence>
<dbReference type="STRING" id="880072.Desac_0943"/>
<protein>
    <recommendedName>
        <fullName evidence="3">Fluoroacetyl-CoA-specific thioesterase-like domain-containing protein</fullName>
    </recommendedName>
</protein>
<accession>F2NH42</accession>